<accession>A0ABT9S3U5</accession>
<protein>
    <recommendedName>
        <fullName evidence="4">DUF4148 domain-containing protein</fullName>
    </recommendedName>
</protein>
<proteinExistence type="predicted"/>
<gene>
    <name evidence="2" type="ORF">J2W36_000798</name>
</gene>
<evidence type="ECO:0008006" key="4">
    <source>
        <dbReference type="Google" id="ProtNLM"/>
    </source>
</evidence>
<evidence type="ECO:0000256" key="1">
    <source>
        <dbReference type="SAM" id="SignalP"/>
    </source>
</evidence>
<organism evidence="2 3">
    <name type="scientific">Variovorax ginsengisoli</name>
    <dbReference type="NCBI Taxonomy" id="363844"/>
    <lineage>
        <taxon>Bacteria</taxon>
        <taxon>Pseudomonadati</taxon>
        <taxon>Pseudomonadota</taxon>
        <taxon>Betaproteobacteria</taxon>
        <taxon>Burkholderiales</taxon>
        <taxon>Comamonadaceae</taxon>
        <taxon>Variovorax</taxon>
    </lineage>
</organism>
<name>A0ABT9S3U5_9BURK</name>
<dbReference type="RefSeq" id="WP_307688374.1">
    <property type="nucleotide sequence ID" value="NZ_JAUSRO010000002.1"/>
</dbReference>
<dbReference type="Proteomes" id="UP001226867">
    <property type="component" value="Unassembled WGS sequence"/>
</dbReference>
<feature type="signal peptide" evidence="1">
    <location>
        <begin position="1"/>
        <end position="22"/>
    </location>
</feature>
<reference evidence="2 3" key="1">
    <citation type="submission" date="2023-07" db="EMBL/GenBank/DDBJ databases">
        <title>Sorghum-associated microbial communities from plants grown in Nebraska, USA.</title>
        <authorList>
            <person name="Schachtman D."/>
        </authorList>
    </citation>
    <scope>NUCLEOTIDE SEQUENCE [LARGE SCALE GENOMIC DNA]</scope>
    <source>
        <strain evidence="2 3">DS1607</strain>
    </source>
</reference>
<feature type="chain" id="PRO_5047493223" description="DUF4148 domain-containing protein" evidence="1">
    <location>
        <begin position="23"/>
        <end position="132"/>
    </location>
</feature>
<comment type="caution">
    <text evidence="2">The sequence shown here is derived from an EMBL/GenBank/DDBJ whole genome shotgun (WGS) entry which is preliminary data.</text>
</comment>
<dbReference type="EMBL" id="JAUSRO010000002">
    <property type="protein sequence ID" value="MDP9898563.1"/>
    <property type="molecule type" value="Genomic_DNA"/>
</dbReference>
<evidence type="ECO:0000313" key="3">
    <source>
        <dbReference type="Proteomes" id="UP001226867"/>
    </source>
</evidence>
<keyword evidence="3" id="KW-1185">Reference proteome</keyword>
<sequence>MKKFTIVAGTVACVLFAGSAFAAGEGDQAPEKQTPFVGALQRADVQAQLLAAQRGGQLLRAGEAIDGSYGVATLPVDRARNDVRAEAVATAHAPNQNLDRKAFVNSVVPMAYTQGSLATSRQASADNGVLAK</sequence>
<evidence type="ECO:0000313" key="2">
    <source>
        <dbReference type="EMBL" id="MDP9898563.1"/>
    </source>
</evidence>
<keyword evidence="1" id="KW-0732">Signal</keyword>